<evidence type="ECO:0008006" key="5">
    <source>
        <dbReference type="Google" id="ProtNLM"/>
    </source>
</evidence>
<feature type="transmembrane region" description="Helical" evidence="2">
    <location>
        <begin position="125"/>
        <end position="143"/>
    </location>
</feature>
<feature type="coiled-coil region" evidence="1">
    <location>
        <begin position="6"/>
        <end position="33"/>
    </location>
</feature>
<dbReference type="OrthoDB" id="150031at2"/>
<evidence type="ECO:0000256" key="1">
    <source>
        <dbReference type="SAM" id="Coils"/>
    </source>
</evidence>
<dbReference type="EMBL" id="LGKP01000032">
    <property type="protein sequence ID" value="KPL81906.1"/>
    <property type="molecule type" value="Genomic_DNA"/>
</dbReference>
<reference evidence="3 4" key="1">
    <citation type="submission" date="2015-07" db="EMBL/GenBank/DDBJ databases">
        <title>Whole genome sequence of Herpetosiphon geysericola DSM 7119.</title>
        <authorList>
            <person name="Hemp J."/>
            <person name="Ward L.M."/>
            <person name="Pace L.A."/>
            <person name="Fischer W.W."/>
        </authorList>
    </citation>
    <scope>NUCLEOTIDE SEQUENCE [LARGE SCALE GENOMIC DNA]</scope>
    <source>
        <strain evidence="3 4">DSM 7119</strain>
    </source>
</reference>
<protein>
    <recommendedName>
        <fullName evidence="5">DUF2085 domain-containing protein</fullName>
    </recommendedName>
</protein>
<feature type="transmembrane region" description="Helical" evidence="2">
    <location>
        <begin position="101"/>
        <end position="118"/>
    </location>
</feature>
<evidence type="ECO:0000256" key="2">
    <source>
        <dbReference type="SAM" id="Phobius"/>
    </source>
</evidence>
<dbReference type="Pfam" id="PF09858">
    <property type="entry name" value="DUF2085"/>
    <property type="match status" value="1"/>
</dbReference>
<keyword evidence="4" id="KW-1185">Reference proteome</keyword>
<keyword evidence="2" id="KW-0812">Transmembrane</keyword>
<feature type="transmembrane region" description="Helical" evidence="2">
    <location>
        <begin position="46"/>
        <end position="65"/>
    </location>
</feature>
<evidence type="ECO:0000313" key="3">
    <source>
        <dbReference type="EMBL" id="KPL81906.1"/>
    </source>
</evidence>
<feature type="transmembrane region" description="Helical" evidence="2">
    <location>
        <begin position="233"/>
        <end position="255"/>
    </location>
</feature>
<proteinExistence type="predicted"/>
<dbReference type="STRING" id="70996.SE18_20090"/>
<evidence type="ECO:0000313" key="4">
    <source>
        <dbReference type="Proteomes" id="UP000050277"/>
    </source>
</evidence>
<dbReference type="InterPro" id="IPR019206">
    <property type="entry name" value="DUF2085_TM"/>
</dbReference>
<comment type="caution">
    <text evidence="3">The sequence shown here is derived from an EMBL/GenBank/DDBJ whole genome shotgun (WGS) entry which is preliminary data.</text>
</comment>
<keyword evidence="1" id="KW-0175">Coiled coil</keyword>
<dbReference type="AlphaFoldDB" id="A0A0N8GPU9"/>
<name>A0A0N8GPU9_9CHLR</name>
<keyword evidence="2" id="KW-0472">Membrane</keyword>
<keyword evidence="2" id="KW-1133">Transmembrane helix</keyword>
<organism evidence="3 4">
    <name type="scientific">Herpetosiphon geysericola</name>
    <dbReference type="NCBI Taxonomy" id="70996"/>
    <lineage>
        <taxon>Bacteria</taxon>
        <taxon>Bacillati</taxon>
        <taxon>Chloroflexota</taxon>
        <taxon>Chloroflexia</taxon>
        <taxon>Herpetosiphonales</taxon>
        <taxon>Herpetosiphonaceae</taxon>
        <taxon>Herpetosiphon</taxon>
    </lineage>
</organism>
<sequence>MNDRDLNRLVLEKAKQQVEARKAEREVLVQEARKPKPLPERDERPALWGLLGVLLTLTIAGLFLIPGGFTEKLSWVVHGVCSKEHTLSLGGTMMPLCQRNTGLYSGFLATIITLVAMGRGRAAKLPPLAIGIVLILSVGWMGSDGFNSLLLDIGNYNLYTPQPILRILSGLAMGISMGTMILFAFNISVRANARTDQRIIGGWRDYAILVAVAICLFVLTQLASPFIAYPLAIFSTVGILSVMFIVNIMIIAMITRSENTVVRLTQLARPAMVACVMTAIEFGLLAWLRIIMERSVA</sequence>
<gene>
    <name evidence="3" type="ORF">SE18_20090</name>
</gene>
<dbReference type="RefSeq" id="WP_054536253.1">
    <property type="nucleotide sequence ID" value="NZ_LGKP01000032.1"/>
</dbReference>
<dbReference type="Proteomes" id="UP000050277">
    <property type="component" value="Unassembled WGS sequence"/>
</dbReference>
<feature type="transmembrane region" description="Helical" evidence="2">
    <location>
        <begin position="206"/>
        <end position="227"/>
    </location>
</feature>
<feature type="transmembrane region" description="Helical" evidence="2">
    <location>
        <begin position="267"/>
        <end position="288"/>
    </location>
</feature>
<accession>A0A0N8GPU9</accession>
<feature type="transmembrane region" description="Helical" evidence="2">
    <location>
        <begin position="163"/>
        <end position="185"/>
    </location>
</feature>